<reference evidence="5" key="2">
    <citation type="journal article" date="2023" name="Microbiol Resour">
        <title>Decontamination and Annotation of the Draft Genome Sequence of the Oomycete Lagenidium giganteum ARSEF 373.</title>
        <authorList>
            <person name="Morgan W.R."/>
            <person name="Tartar A."/>
        </authorList>
    </citation>
    <scope>NUCLEOTIDE SEQUENCE</scope>
    <source>
        <strain evidence="5">ARSEF 373</strain>
    </source>
</reference>
<organism evidence="5 6">
    <name type="scientific">Lagenidium giganteum</name>
    <dbReference type="NCBI Taxonomy" id="4803"/>
    <lineage>
        <taxon>Eukaryota</taxon>
        <taxon>Sar</taxon>
        <taxon>Stramenopiles</taxon>
        <taxon>Oomycota</taxon>
        <taxon>Peronosporomycetes</taxon>
        <taxon>Pythiales</taxon>
        <taxon>Pythiaceae</taxon>
    </lineage>
</organism>
<accession>A0AAV2YN31</accession>
<name>A0AAV2YN31_9STRA</name>
<feature type="region of interest" description="Disordered" evidence="2">
    <location>
        <begin position="125"/>
        <end position="210"/>
    </location>
</feature>
<dbReference type="Pfam" id="PF00967">
    <property type="entry name" value="Barwin"/>
    <property type="match status" value="1"/>
</dbReference>
<evidence type="ECO:0000256" key="2">
    <source>
        <dbReference type="SAM" id="MobiDB-lite"/>
    </source>
</evidence>
<dbReference type="SUPFAM" id="SSF50685">
    <property type="entry name" value="Barwin-like endoglucanases"/>
    <property type="match status" value="1"/>
</dbReference>
<evidence type="ECO:0000259" key="4">
    <source>
        <dbReference type="PROSITE" id="PS51174"/>
    </source>
</evidence>
<feature type="compositionally biased region" description="Low complexity" evidence="2">
    <location>
        <begin position="200"/>
        <end position="210"/>
    </location>
</feature>
<proteinExistence type="predicted"/>
<keyword evidence="1 3" id="KW-0732">Signal</keyword>
<dbReference type="Gene3D" id="2.40.40.10">
    <property type="entry name" value="RlpA-like domain"/>
    <property type="match status" value="1"/>
</dbReference>
<dbReference type="GO" id="GO:0050832">
    <property type="term" value="P:defense response to fungus"/>
    <property type="evidence" value="ECO:0007669"/>
    <property type="project" value="InterPro"/>
</dbReference>
<dbReference type="PANTHER" id="PTHR31836">
    <property type="match status" value="1"/>
</dbReference>
<protein>
    <recommendedName>
        <fullName evidence="4">Barwin domain-containing protein</fullName>
    </recommendedName>
</protein>
<dbReference type="InterPro" id="IPR001153">
    <property type="entry name" value="Barwin_dom"/>
</dbReference>
<sequence>MLTGRSFIITTIATVLLAFHTADAGTASGATYHLYDGVSPSQTTCNIPFGSMMVTAYNALGKDLKCGDCVRVTNKNGGKSAVVKVVDLGGARGFDLSKQAFDAIDNANKDGYAAGHMDIEYEKTACGGGGDVTPAPGPTKAPSPAPTSPTVRPSPSKSPSPPTRTPSVVPSSRPSRSPRHAANSPTPYSSPPSAAPVPSPTTTCTPEPAY</sequence>
<feature type="signal peptide" evidence="3">
    <location>
        <begin position="1"/>
        <end position="24"/>
    </location>
</feature>
<feature type="chain" id="PRO_5043595650" description="Barwin domain-containing protein" evidence="3">
    <location>
        <begin position="25"/>
        <end position="210"/>
    </location>
</feature>
<dbReference type="EMBL" id="DAKRPA010000206">
    <property type="protein sequence ID" value="DAZ95380.1"/>
    <property type="molecule type" value="Genomic_DNA"/>
</dbReference>
<dbReference type="AlphaFoldDB" id="A0AAV2YN31"/>
<dbReference type="PROSITE" id="PS51174">
    <property type="entry name" value="BARWIN_3"/>
    <property type="match status" value="1"/>
</dbReference>
<dbReference type="Proteomes" id="UP001146120">
    <property type="component" value="Unassembled WGS sequence"/>
</dbReference>
<gene>
    <name evidence="5" type="ORF">N0F65_001038</name>
</gene>
<feature type="compositionally biased region" description="Pro residues" evidence="2">
    <location>
        <begin position="135"/>
        <end position="147"/>
    </location>
</feature>
<dbReference type="InterPro" id="IPR051477">
    <property type="entry name" value="Expansin_CellWall"/>
</dbReference>
<dbReference type="PANTHER" id="PTHR31836:SF21">
    <property type="entry name" value="EXPANSIN-LIKE PROTEIN 7"/>
    <property type="match status" value="1"/>
</dbReference>
<dbReference type="GO" id="GO:0042742">
    <property type="term" value="P:defense response to bacterium"/>
    <property type="evidence" value="ECO:0007669"/>
    <property type="project" value="InterPro"/>
</dbReference>
<reference evidence="5" key="1">
    <citation type="submission" date="2022-11" db="EMBL/GenBank/DDBJ databases">
        <authorList>
            <person name="Morgan W.R."/>
            <person name="Tartar A."/>
        </authorList>
    </citation>
    <scope>NUCLEOTIDE SEQUENCE</scope>
    <source>
        <strain evidence="5">ARSEF 373</strain>
    </source>
</reference>
<evidence type="ECO:0000313" key="5">
    <source>
        <dbReference type="EMBL" id="DAZ95380.1"/>
    </source>
</evidence>
<feature type="compositionally biased region" description="Pro residues" evidence="2">
    <location>
        <begin position="188"/>
        <end position="199"/>
    </location>
</feature>
<evidence type="ECO:0000256" key="3">
    <source>
        <dbReference type="SAM" id="SignalP"/>
    </source>
</evidence>
<feature type="domain" description="Barwin" evidence="4">
    <location>
        <begin position="66"/>
        <end position="128"/>
    </location>
</feature>
<keyword evidence="6" id="KW-1185">Reference proteome</keyword>
<comment type="caution">
    <text evidence="5">The sequence shown here is derived from an EMBL/GenBank/DDBJ whole genome shotgun (WGS) entry which is preliminary data.</text>
</comment>
<dbReference type="InterPro" id="IPR036908">
    <property type="entry name" value="RlpA-like_sf"/>
</dbReference>
<feature type="compositionally biased region" description="Low complexity" evidence="2">
    <location>
        <begin position="165"/>
        <end position="187"/>
    </location>
</feature>
<evidence type="ECO:0000256" key="1">
    <source>
        <dbReference type="ARBA" id="ARBA00022729"/>
    </source>
</evidence>
<evidence type="ECO:0000313" key="6">
    <source>
        <dbReference type="Proteomes" id="UP001146120"/>
    </source>
</evidence>